<reference evidence="2 3" key="1">
    <citation type="journal article" date="2016" name="Nat. Commun.">
        <title>Thousands of microbial genomes shed light on interconnected biogeochemical processes in an aquifer system.</title>
        <authorList>
            <person name="Anantharaman K."/>
            <person name="Brown C.T."/>
            <person name="Hug L.A."/>
            <person name="Sharon I."/>
            <person name="Castelle C.J."/>
            <person name="Probst A.J."/>
            <person name="Thomas B.C."/>
            <person name="Singh A."/>
            <person name="Wilkins M.J."/>
            <person name="Karaoz U."/>
            <person name="Brodie E.L."/>
            <person name="Williams K.H."/>
            <person name="Hubbard S.S."/>
            <person name="Banfield J.F."/>
        </authorList>
    </citation>
    <scope>NUCLEOTIDE SEQUENCE [LARGE SCALE GENOMIC DNA]</scope>
</reference>
<proteinExistence type="predicted"/>
<protein>
    <submittedName>
        <fullName evidence="2">Uncharacterized protein</fullName>
    </submittedName>
</protein>
<evidence type="ECO:0000256" key="1">
    <source>
        <dbReference type="SAM" id="Phobius"/>
    </source>
</evidence>
<evidence type="ECO:0000313" key="3">
    <source>
        <dbReference type="Proteomes" id="UP000177325"/>
    </source>
</evidence>
<gene>
    <name evidence="2" type="ORF">A3G90_02135</name>
</gene>
<accession>A0A1F6FG78</accession>
<name>A0A1F6FG78_9BACT</name>
<dbReference type="Proteomes" id="UP000177325">
    <property type="component" value="Unassembled WGS sequence"/>
</dbReference>
<organism evidence="2 3">
    <name type="scientific">Candidatus Kaiserbacteria bacterium RIFCSPLOWO2_12_FULL_45_26</name>
    <dbReference type="NCBI Taxonomy" id="1798525"/>
    <lineage>
        <taxon>Bacteria</taxon>
        <taxon>Candidatus Kaiseribacteriota</taxon>
    </lineage>
</organism>
<evidence type="ECO:0000313" key="2">
    <source>
        <dbReference type="EMBL" id="OGG84856.1"/>
    </source>
</evidence>
<sequence length="98" mass="11543">MTPDNNHEEIRKLLVENQRLLVENNQLLHKMRRAALLGSLFKIIWLIIVFGLPVYLYMNYIAPNMDTIKENYSALGDISKDTGYFKQLYENLRPSEQN</sequence>
<feature type="transmembrane region" description="Helical" evidence="1">
    <location>
        <begin position="34"/>
        <end position="58"/>
    </location>
</feature>
<dbReference type="AlphaFoldDB" id="A0A1F6FG78"/>
<keyword evidence="1" id="KW-0812">Transmembrane</keyword>
<comment type="caution">
    <text evidence="2">The sequence shown here is derived from an EMBL/GenBank/DDBJ whole genome shotgun (WGS) entry which is preliminary data.</text>
</comment>
<keyword evidence="1" id="KW-1133">Transmembrane helix</keyword>
<keyword evidence="1" id="KW-0472">Membrane</keyword>
<dbReference type="EMBL" id="MFMM01000001">
    <property type="protein sequence ID" value="OGG84856.1"/>
    <property type="molecule type" value="Genomic_DNA"/>
</dbReference>